<proteinExistence type="predicted"/>
<dbReference type="Proteomes" id="UP000593565">
    <property type="component" value="Unassembled WGS sequence"/>
</dbReference>
<dbReference type="Pfam" id="PF00020">
    <property type="entry name" value="TNFR_c6"/>
    <property type="match status" value="1"/>
</dbReference>
<organism evidence="5 6">
    <name type="scientific">Ameiurus melas</name>
    <name type="common">Black bullhead</name>
    <name type="synonym">Silurus melas</name>
    <dbReference type="NCBI Taxonomy" id="219545"/>
    <lineage>
        <taxon>Eukaryota</taxon>
        <taxon>Metazoa</taxon>
        <taxon>Chordata</taxon>
        <taxon>Craniata</taxon>
        <taxon>Vertebrata</taxon>
        <taxon>Euteleostomi</taxon>
        <taxon>Actinopterygii</taxon>
        <taxon>Neopterygii</taxon>
        <taxon>Teleostei</taxon>
        <taxon>Ostariophysi</taxon>
        <taxon>Siluriformes</taxon>
        <taxon>Ictaluridae</taxon>
        <taxon>Ameiurus</taxon>
    </lineage>
</organism>
<sequence length="272" mass="30498">MTHGPVPVRGPGVGDHCTRLNLHVQKLLGVLLAHISLNFYSLMMLILWSGFLLLTHLLCHVNPQECDTKYQYKDDNVRCCKKCEPGYYMEKRCTKSSETLCKQCRSDYYMDEYSKELVCLRCSQCTKEHMVYKKNCSSTSDAVCDCESGYKCNSKPCTDCVKIPTTAPPPPTTTTKTTTTVITNAKIYVQETTASQDTVWITLSLCCVCILLTCFILISRHTLPCGWIMLASTGSFGGSKKTSAESSQCTEDEEVPMPVQEVCGHKEWEEEV</sequence>
<dbReference type="SMART" id="SM00208">
    <property type="entry name" value="TNFR"/>
    <property type="match status" value="2"/>
</dbReference>
<feature type="disulfide bond" evidence="1">
    <location>
        <begin position="104"/>
        <end position="119"/>
    </location>
</feature>
<accession>A0A7J6AZW1</accession>
<keyword evidence="3" id="KW-1133">Transmembrane helix</keyword>
<feature type="disulfide bond" evidence="1">
    <location>
        <begin position="83"/>
        <end position="101"/>
    </location>
</feature>
<keyword evidence="3" id="KW-0812">Transmembrane</keyword>
<gene>
    <name evidence="5" type="ORF">AMELA_G00079680</name>
</gene>
<dbReference type="GO" id="GO:0009897">
    <property type="term" value="C:external side of plasma membrane"/>
    <property type="evidence" value="ECO:0007669"/>
    <property type="project" value="TreeGrafter"/>
</dbReference>
<comment type="caution">
    <text evidence="5">The sequence shown here is derived from an EMBL/GenBank/DDBJ whole genome shotgun (WGS) entry which is preliminary data.</text>
</comment>
<dbReference type="SUPFAM" id="SSF57586">
    <property type="entry name" value="TNF receptor-like"/>
    <property type="match status" value="2"/>
</dbReference>
<evidence type="ECO:0000313" key="5">
    <source>
        <dbReference type="EMBL" id="KAF4088205.1"/>
    </source>
</evidence>
<dbReference type="EMBL" id="JAAGNN010000006">
    <property type="protein sequence ID" value="KAF4088205.1"/>
    <property type="molecule type" value="Genomic_DNA"/>
</dbReference>
<dbReference type="PROSITE" id="PS50050">
    <property type="entry name" value="TNFR_NGFR_2"/>
    <property type="match status" value="2"/>
</dbReference>
<comment type="caution">
    <text evidence="1">Lacks conserved residue(s) required for the propagation of feature annotation.</text>
</comment>
<feature type="repeat" description="TNFR-Cys" evidence="1">
    <location>
        <begin position="65"/>
        <end position="101"/>
    </location>
</feature>
<protein>
    <recommendedName>
        <fullName evidence="4">TNFR-Cys domain-containing protein</fullName>
    </recommendedName>
</protein>
<keyword evidence="1" id="KW-1015">Disulfide bond</keyword>
<feature type="transmembrane region" description="Helical" evidence="3">
    <location>
        <begin position="27"/>
        <end position="54"/>
    </location>
</feature>
<dbReference type="InterPro" id="IPR001368">
    <property type="entry name" value="TNFR/NGFR_Cys_rich_reg"/>
</dbReference>
<evidence type="ECO:0000256" key="3">
    <source>
        <dbReference type="SAM" id="Phobius"/>
    </source>
</evidence>
<feature type="transmembrane region" description="Helical" evidence="3">
    <location>
        <begin position="199"/>
        <end position="219"/>
    </location>
</feature>
<reference evidence="5 6" key="1">
    <citation type="submission" date="2020-02" db="EMBL/GenBank/DDBJ databases">
        <title>A chromosome-scale genome assembly of the black bullhead catfish (Ameiurus melas).</title>
        <authorList>
            <person name="Wen M."/>
            <person name="Zham M."/>
            <person name="Cabau C."/>
            <person name="Klopp C."/>
            <person name="Donnadieu C."/>
            <person name="Roques C."/>
            <person name="Bouchez O."/>
            <person name="Lampietro C."/>
            <person name="Jouanno E."/>
            <person name="Herpin A."/>
            <person name="Louis A."/>
            <person name="Berthelot C."/>
            <person name="Parey E."/>
            <person name="Roest-Crollius H."/>
            <person name="Braasch I."/>
            <person name="Postlethwait J."/>
            <person name="Robinson-Rechavi M."/>
            <person name="Echchiki A."/>
            <person name="Begum T."/>
            <person name="Montfort J."/>
            <person name="Schartl M."/>
            <person name="Bobe J."/>
            <person name="Guiguen Y."/>
        </authorList>
    </citation>
    <scope>NUCLEOTIDE SEQUENCE [LARGE SCALE GENOMIC DNA]</scope>
    <source>
        <strain evidence="5">M_S1</strain>
        <tissue evidence="5">Blood</tissue>
    </source>
</reference>
<dbReference type="PROSITE" id="PS00652">
    <property type="entry name" value="TNFR_NGFR_1"/>
    <property type="match status" value="1"/>
</dbReference>
<feature type="domain" description="TNFR-Cys" evidence="4">
    <location>
        <begin position="103"/>
        <end position="144"/>
    </location>
</feature>
<dbReference type="PANTHER" id="PTHR47496">
    <property type="entry name" value="CD27"/>
    <property type="match status" value="1"/>
</dbReference>
<dbReference type="CDD" id="cd00185">
    <property type="entry name" value="TNFRSF"/>
    <property type="match status" value="1"/>
</dbReference>
<evidence type="ECO:0000256" key="1">
    <source>
        <dbReference type="PROSITE-ProRule" id="PRU00206"/>
    </source>
</evidence>
<keyword evidence="6" id="KW-1185">Reference proteome</keyword>
<dbReference type="InterPro" id="IPR053126">
    <property type="entry name" value="CD27_receptor"/>
</dbReference>
<name>A0A7J6AZW1_AMEME</name>
<dbReference type="GO" id="GO:0043066">
    <property type="term" value="P:negative regulation of apoptotic process"/>
    <property type="evidence" value="ECO:0007669"/>
    <property type="project" value="TreeGrafter"/>
</dbReference>
<feature type="repeat" description="TNFR-Cys" evidence="1">
    <location>
        <begin position="103"/>
        <end position="144"/>
    </location>
</feature>
<feature type="region of interest" description="Disordered" evidence="2">
    <location>
        <begin position="235"/>
        <end position="255"/>
    </location>
</feature>
<dbReference type="AlphaFoldDB" id="A0A7J6AZW1"/>
<dbReference type="PANTHER" id="PTHR47496:SF1">
    <property type="entry name" value="CD27 ANTIGEN"/>
    <property type="match status" value="1"/>
</dbReference>
<evidence type="ECO:0000259" key="4">
    <source>
        <dbReference type="PROSITE" id="PS50050"/>
    </source>
</evidence>
<dbReference type="Gene3D" id="2.10.50.10">
    <property type="entry name" value="Tumor Necrosis Factor Receptor, subunit A, domain 2"/>
    <property type="match status" value="2"/>
</dbReference>
<evidence type="ECO:0000313" key="6">
    <source>
        <dbReference type="Proteomes" id="UP000593565"/>
    </source>
</evidence>
<feature type="disulfide bond" evidence="1">
    <location>
        <begin position="80"/>
        <end position="93"/>
    </location>
</feature>
<feature type="domain" description="TNFR-Cys" evidence="4">
    <location>
        <begin position="65"/>
        <end position="101"/>
    </location>
</feature>
<evidence type="ECO:0000256" key="2">
    <source>
        <dbReference type="SAM" id="MobiDB-lite"/>
    </source>
</evidence>
<keyword evidence="3" id="KW-0472">Membrane</keyword>